<keyword evidence="3" id="KW-1185">Reference proteome</keyword>
<organism evidence="2 3">
    <name type="scientific">Diatrype stigma</name>
    <dbReference type="NCBI Taxonomy" id="117547"/>
    <lineage>
        <taxon>Eukaryota</taxon>
        <taxon>Fungi</taxon>
        <taxon>Dikarya</taxon>
        <taxon>Ascomycota</taxon>
        <taxon>Pezizomycotina</taxon>
        <taxon>Sordariomycetes</taxon>
        <taxon>Xylariomycetidae</taxon>
        <taxon>Xylariales</taxon>
        <taxon>Diatrypaceae</taxon>
        <taxon>Diatrype</taxon>
    </lineage>
</organism>
<accession>A0AAN9UHU2</accession>
<evidence type="ECO:0000313" key="3">
    <source>
        <dbReference type="Proteomes" id="UP001320420"/>
    </source>
</evidence>
<proteinExistence type="predicted"/>
<evidence type="ECO:0000256" key="1">
    <source>
        <dbReference type="SAM" id="MobiDB-lite"/>
    </source>
</evidence>
<dbReference type="AlphaFoldDB" id="A0AAN9UHU2"/>
<feature type="compositionally biased region" description="Basic and acidic residues" evidence="1">
    <location>
        <begin position="83"/>
        <end position="94"/>
    </location>
</feature>
<feature type="region of interest" description="Disordered" evidence="1">
    <location>
        <begin position="65"/>
        <end position="99"/>
    </location>
</feature>
<name>A0AAN9UHU2_9PEZI</name>
<dbReference type="Proteomes" id="UP001320420">
    <property type="component" value="Unassembled WGS sequence"/>
</dbReference>
<comment type="caution">
    <text evidence="2">The sequence shown here is derived from an EMBL/GenBank/DDBJ whole genome shotgun (WGS) entry which is preliminary data.</text>
</comment>
<gene>
    <name evidence="2" type="ORF">SLS62_009269</name>
</gene>
<sequence>MKGCHHVRRCNPWDFLTLPATVALPAPLPKIPPGLMGCTVKEITRPQWGDCPACTRKKENAAAVARAKARADADGNADAPEDGTDKNKKEEEKKKLRHVTVTRVGGVPVLSLSDFTFTDTAGDGKSRVSP</sequence>
<evidence type="ECO:0000313" key="2">
    <source>
        <dbReference type="EMBL" id="KAK7747012.1"/>
    </source>
</evidence>
<reference evidence="2 3" key="1">
    <citation type="submission" date="2024-02" db="EMBL/GenBank/DDBJ databases">
        <title>De novo assembly and annotation of 12 fungi associated with fruit tree decline syndrome in Ontario, Canada.</title>
        <authorList>
            <person name="Sulman M."/>
            <person name="Ellouze W."/>
            <person name="Ilyukhin E."/>
        </authorList>
    </citation>
    <scope>NUCLEOTIDE SEQUENCE [LARGE SCALE GENOMIC DNA]</scope>
    <source>
        <strain evidence="2 3">M11/M66-122</strain>
    </source>
</reference>
<dbReference type="EMBL" id="JAKJXP020000095">
    <property type="protein sequence ID" value="KAK7747012.1"/>
    <property type="molecule type" value="Genomic_DNA"/>
</dbReference>
<protein>
    <submittedName>
        <fullName evidence="2">Uncharacterized protein</fullName>
    </submittedName>
</protein>